<proteinExistence type="predicted"/>
<dbReference type="Pfam" id="PF01582">
    <property type="entry name" value="TIR"/>
    <property type="match status" value="1"/>
</dbReference>
<reference evidence="3" key="2">
    <citation type="journal article" date="2011" name="Theor. Appl. Genet.">
        <title>Fine genetic mapping localizes cucumber scab resistance gene Ccu into an R gene cluster.</title>
        <authorList>
            <person name="Kang H."/>
            <person name="Weng Y."/>
            <person name="Yang Y."/>
            <person name="Zhang Z."/>
            <person name="Zhang S."/>
            <person name="Mao Z."/>
            <person name="Cheng G."/>
            <person name="Gu X."/>
            <person name="Huang S."/>
            <person name="Xie B."/>
        </authorList>
    </citation>
    <scope>NUCLEOTIDE SEQUENCE</scope>
    <source>
        <strain evidence="3">Csa006724</strain>
    </source>
</reference>
<evidence type="ECO:0000259" key="2">
    <source>
        <dbReference type="PROSITE" id="PS50104"/>
    </source>
</evidence>
<protein>
    <submittedName>
        <fullName evidence="3">Putative TIR-NBS class protein</fullName>
    </submittedName>
</protein>
<dbReference type="InterPro" id="IPR035897">
    <property type="entry name" value="Toll_tir_struct_dom_sf"/>
</dbReference>
<dbReference type="SUPFAM" id="SSF52200">
    <property type="entry name" value="Toll/Interleukin receptor TIR domain"/>
    <property type="match status" value="1"/>
</dbReference>
<dbReference type="InterPro" id="IPR002182">
    <property type="entry name" value="NB-ARC"/>
</dbReference>
<dbReference type="EMBL" id="HM064415">
    <property type="protein sequence ID" value="ADU33176.1"/>
    <property type="molecule type" value="Genomic_DNA"/>
</dbReference>
<dbReference type="Gene3D" id="3.40.50.10140">
    <property type="entry name" value="Toll/interleukin-1 receptor homology (TIR) domain"/>
    <property type="match status" value="1"/>
</dbReference>
<dbReference type="GO" id="GO:0006952">
    <property type="term" value="P:defense response"/>
    <property type="evidence" value="ECO:0007669"/>
    <property type="project" value="InterPro"/>
</dbReference>
<dbReference type="FunFam" id="3.40.50.10140:FF:000007">
    <property type="entry name" value="Disease resistance protein (TIR-NBS-LRR class)"/>
    <property type="match status" value="1"/>
</dbReference>
<dbReference type="GO" id="GO:0007165">
    <property type="term" value="P:signal transduction"/>
    <property type="evidence" value="ECO:0007669"/>
    <property type="project" value="InterPro"/>
</dbReference>
<feature type="domain" description="TIR" evidence="2">
    <location>
        <begin position="15"/>
        <end position="178"/>
    </location>
</feature>
<dbReference type="SMART" id="SM00255">
    <property type="entry name" value="TIR"/>
    <property type="match status" value="1"/>
</dbReference>
<dbReference type="InterPro" id="IPR000157">
    <property type="entry name" value="TIR_dom"/>
</dbReference>
<dbReference type="PANTHER" id="PTHR11017:SF570">
    <property type="entry name" value="DISEASE RESISTANCE PROTEIN (TIR-NBS CLASS)-RELATED"/>
    <property type="match status" value="1"/>
</dbReference>
<organism evidence="3">
    <name type="scientific">Cucumis sativus</name>
    <name type="common">Cucumber</name>
    <dbReference type="NCBI Taxonomy" id="3659"/>
    <lineage>
        <taxon>Eukaryota</taxon>
        <taxon>Viridiplantae</taxon>
        <taxon>Streptophyta</taxon>
        <taxon>Embryophyta</taxon>
        <taxon>Tracheophyta</taxon>
        <taxon>Spermatophyta</taxon>
        <taxon>Magnoliopsida</taxon>
        <taxon>eudicotyledons</taxon>
        <taxon>Gunneridae</taxon>
        <taxon>Pentapetalae</taxon>
        <taxon>rosids</taxon>
        <taxon>fabids</taxon>
        <taxon>Cucurbitales</taxon>
        <taxon>Cucurbitaceae</taxon>
        <taxon>Benincaseae</taxon>
        <taxon>Cucumis</taxon>
    </lineage>
</organism>
<dbReference type="Gene3D" id="3.40.50.300">
    <property type="entry name" value="P-loop containing nucleotide triphosphate hydrolases"/>
    <property type="match status" value="1"/>
</dbReference>
<name>E7CHD1_CUCSA</name>
<dbReference type="InterPro" id="IPR044974">
    <property type="entry name" value="Disease_R_plants"/>
</dbReference>
<dbReference type="SUPFAM" id="SSF52540">
    <property type="entry name" value="P-loop containing nucleoside triphosphate hydrolases"/>
    <property type="match status" value="1"/>
</dbReference>
<dbReference type="InterPro" id="IPR027417">
    <property type="entry name" value="P-loop_NTPase"/>
</dbReference>
<keyword evidence="1" id="KW-0520">NAD</keyword>
<reference evidence="3" key="1">
    <citation type="submission" date="2010-04" db="EMBL/GenBank/DDBJ databases">
        <authorList>
            <person name="Kang H.X."/>
            <person name="Huang S.W."/>
            <person name="Xie B.Y."/>
        </authorList>
    </citation>
    <scope>NUCLEOTIDE SEQUENCE</scope>
    <source>
        <strain evidence="3">Csa006724</strain>
    </source>
</reference>
<accession>E7CHD1</accession>
<dbReference type="Pfam" id="PF00931">
    <property type="entry name" value="NB-ARC"/>
    <property type="match status" value="1"/>
</dbReference>
<evidence type="ECO:0000313" key="3">
    <source>
        <dbReference type="EMBL" id="ADU33176.1"/>
    </source>
</evidence>
<dbReference type="PROSITE" id="PS50104">
    <property type="entry name" value="TIR"/>
    <property type="match status" value="1"/>
</dbReference>
<evidence type="ECO:0000256" key="1">
    <source>
        <dbReference type="ARBA" id="ARBA00023027"/>
    </source>
</evidence>
<sequence length="379" mass="43187">MDSSTVAAESSTFKWSYDVCLSFRGEDTRDNFTSHLDMALRQKGVNVFIDDQLERGEQISETLFKSIHKTSISIVIFSENYASSTWCLDELVEIIECKKSKGQEVLPIFYKVDPSDVRKQTGWFGGALAKHEANFMEKIPIWRDALTTAANLAGWDLGTIRKEADLIQVIVERVLSILNQTHTPLKVAEYPVGIDYKIESLYWTQEMYKSECVDMVGIYGIRGIGKTTLAKALYNKIASQFEGCCFLSNVREASKQFNGLAQLQKKLLFQILKYDLEVVDLDRGHNIKQADNFLIATNSKMQAYDHVHDDIRFTPKRGMEGLTEITLSKSIWDKFVKDHNITSEILASNDSNALVRGYIDGDKLYLVTHDRQHFQEYLG</sequence>
<dbReference type="AlphaFoldDB" id="E7CHD1"/>
<dbReference type="PANTHER" id="PTHR11017">
    <property type="entry name" value="LEUCINE-RICH REPEAT-CONTAINING PROTEIN"/>
    <property type="match status" value="1"/>
</dbReference>